<keyword evidence="2" id="KW-1185">Reference proteome</keyword>
<proteinExistence type="predicted"/>
<name>A0ACA9KCW9_9GLOM</name>
<protein>
    <submittedName>
        <fullName evidence="1">17029_t:CDS:1</fullName>
    </submittedName>
</protein>
<dbReference type="Proteomes" id="UP000789525">
    <property type="component" value="Unassembled WGS sequence"/>
</dbReference>
<dbReference type="EMBL" id="CAJVPT010001654">
    <property type="protein sequence ID" value="CAG8466692.1"/>
    <property type="molecule type" value="Genomic_DNA"/>
</dbReference>
<comment type="caution">
    <text evidence="1">The sequence shown here is derived from an EMBL/GenBank/DDBJ whole genome shotgun (WGS) entry which is preliminary data.</text>
</comment>
<organism evidence="1 2">
    <name type="scientific">Acaulospora colombiana</name>
    <dbReference type="NCBI Taxonomy" id="27376"/>
    <lineage>
        <taxon>Eukaryota</taxon>
        <taxon>Fungi</taxon>
        <taxon>Fungi incertae sedis</taxon>
        <taxon>Mucoromycota</taxon>
        <taxon>Glomeromycotina</taxon>
        <taxon>Glomeromycetes</taxon>
        <taxon>Diversisporales</taxon>
        <taxon>Acaulosporaceae</taxon>
        <taxon>Acaulospora</taxon>
    </lineage>
</organism>
<sequence>MFATLTLKPEPPKAYGTAEKGKPVSQQQAERPEPGISPPQYRCPFLGQEAATPWGVPATVSEKDDPTLACRPSASVLTIGARVFSTVNIRVVVTPATEMDNQIASYDLAVETKDVDVYINEAKLCDPKNKRNYEFLLNDVRVFAKYVHCGGSTSRAAAPRCERWSEMET</sequence>
<evidence type="ECO:0000313" key="1">
    <source>
        <dbReference type="EMBL" id="CAG8466692.1"/>
    </source>
</evidence>
<evidence type="ECO:0000313" key="2">
    <source>
        <dbReference type="Proteomes" id="UP000789525"/>
    </source>
</evidence>
<reference evidence="1" key="1">
    <citation type="submission" date="2021-06" db="EMBL/GenBank/DDBJ databases">
        <authorList>
            <person name="Kallberg Y."/>
            <person name="Tangrot J."/>
            <person name="Rosling A."/>
        </authorList>
    </citation>
    <scope>NUCLEOTIDE SEQUENCE</scope>
    <source>
        <strain evidence="1">CL356</strain>
    </source>
</reference>
<accession>A0ACA9KCW9</accession>
<gene>
    <name evidence="1" type="ORF">ACOLOM_LOCUS1410</name>
</gene>